<protein>
    <submittedName>
        <fullName evidence="2">Uncharacterized protein</fullName>
    </submittedName>
</protein>
<dbReference type="Proteomes" id="UP000285712">
    <property type="component" value="Unassembled WGS sequence"/>
</dbReference>
<reference evidence="3 4" key="1">
    <citation type="journal article" date="2018" name="J. Invertebr. Pathol.">
        <title>New genotyping method for the causative agent of crayfish plague (Aphanomyces astaci) based on whole genome data.</title>
        <authorList>
            <person name="Minardi D."/>
            <person name="Studholme D.J."/>
            <person name="van der Giezen M."/>
            <person name="Pretto T."/>
            <person name="Oidtmann B."/>
        </authorList>
    </citation>
    <scope>NUCLEOTIDE SEQUENCE [LARGE SCALE GENOMIC DNA]</scope>
    <source>
        <strain evidence="3 4">KB13</strain>
    </source>
</reference>
<evidence type="ECO:0000313" key="5">
    <source>
        <dbReference type="Proteomes" id="UP000285712"/>
    </source>
</evidence>
<dbReference type="EMBL" id="QUTG01001139">
    <property type="protein sequence ID" value="RHZ00288.1"/>
    <property type="molecule type" value="Genomic_DNA"/>
</dbReference>
<feature type="region of interest" description="Disordered" evidence="1">
    <location>
        <begin position="20"/>
        <end position="41"/>
    </location>
</feature>
<feature type="compositionally biased region" description="Low complexity" evidence="1">
    <location>
        <begin position="60"/>
        <end position="72"/>
    </location>
</feature>
<dbReference type="Proteomes" id="UP000275652">
    <property type="component" value="Unassembled WGS sequence"/>
</dbReference>
<comment type="caution">
    <text evidence="2">The sequence shown here is derived from an EMBL/GenBank/DDBJ whole genome shotgun (WGS) entry which is preliminary data.</text>
</comment>
<name>A0A3L6VML7_APHAT</name>
<evidence type="ECO:0000313" key="3">
    <source>
        <dbReference type="EMBL" id="RLO09889.1"/>
    </source>
</evidence>
<dbReference type="EMBL" id="QUTI01019038">
    <property type="protein sequence ID" value="RLO09889.1"/>
    <property type="molecule type" value="Genomic_DNA"/>
</dbReference>
<evidence type="ECO:0000313" key="2">
    <source>
        <dbReference type="EMBL" id="RHZ00288.1"/>
    </source>
</evidence>
<gene>
    <name evidence="3" type="ORF">DYB28_005765</name>
    <name evidence="2" type="ORF">DYB35_011957</name>
</gene>
<sequence>MRRWWRAPTWTPMCGSIIRSSSASATKPTAGPAWAGSRGRSKDWCRAACATTRPASRGLTTTSRARFSTSARSDSERAHTAGSSARRGSLL</sequence>
<evidence type="ECO:0000313" key="4">
    <source>
        <dbReference type="Proteomes" id="UP000275652"/>
    </source>
</evidence>
<feature type="region of interest" description="Disordered" evidence="1">
    <location>
        <begin position="55"/>
        <end position="91"/>
    </location>
</feature>
<proteinExistence type="predicted"/>
<evidence type="ECO:0000256" key="1">
    <source>
        <dbReference type="SAM" id="MobiDB-lite"/>
    </source>
</evidence>
<dbReference type="AlphaFoldDB" id="A0A3L6VML7"/>
<accession>A0A3L6VML7</accession>
<organism evidence="2 5">
    <name type="scientific">Aphanomyces astaci</name>
    <name type="common">Crayfish plague agent</name>
    <dbReference type="NCBI Taxonomy" id="112090"/>
    <lineage>
        <taxon>Eukaryota</taxon>
        <taxon>Sar</taxon>
        <taxon>Stramenopiles</taxon>
        <taxon>Oomycota</taxon>
        <taxon>Saprolegniomycetes</taxon>
        <taxon>Saprolegniales</taxon>
        <taxon>Verrucalvaceae</taxon>
        <taxon>Aphanomyces</taxon>
    </lineage>
</organism>
<reference evidence="2 5" key="2">
    <citation type="submission" date="2018-08" db="EMBL/GenBank/DDBJ databases">
        <title>Aphanomyces genome sequencing and annotation.</title>
        <authorList>
            <person name="Minardi D."/>
            <person name="Oidtmann B."/>
            <person name="Van Der Giezen M."/>
            <person name="Studholme D.J."/>
        </authorList>
    </citation>
    <scope>NUCLEOTIDE SEQUENCE [LARGE SCALE GENOMIC DNA]</scope>
    <source>
        <strain evidence="2 5">Sv</strain>
    </source>
</reference>